<dbReference type="PROSITE" id="PS50850">
    <property type="entry name" value="MFS"/>
    <property type="match status" value="1"/>
</dbReference>
<organism evidence="10 11">
    <name type="scientific">Friedmanniomyces simplex</name>
    <dbReference type="NCBI Taxonomy" id="329884"/>
    <lineage>
        <taxon>Eukaryota</taxon>
        <taxon>Fungi</taxon>
        <taxon>Dikarya</taxon>
        <taxon>Ascomycota</taxon>
        <taxon>Pezizomycotina</taxon>
        <taxon>Dothideomycetes</taxon>
        <taxon>Dothideomycetidae</taxon>
        <taxon>Mycosphaerellales</taxon>
        <taxon>Teratosphaeriaceae</taxon>
        <taxon>Friedmanniomyces</taxon>
    </lineage>
</organism>
<evidence type="ECO:0000256" key="3">
    <source>
        <dbReference type="ARBA" id="ARBA00022448"/>
    </source>
</evidence>
<feature type="transmembrane region" description="Helical" evidence="8">
    <location>
        <begin position="305"/>
        <end position="327"/>
    </location>
</feature>
<evidence type="ECO:0000256" key="2">
    <source>
        <dbReference type="ARBA" id="ARBA00010992"/>
    </source>
</evidence>
<feature type="transmembrane region" description="Helical" evidence="8">
    <location>
        <begin position="12"/>
        <end position="38"/>
    </location>
</feature>
<keyword evidence="3" id="KW-0813">Transport</keyword>
<feature type="transmembrane region" description="Helical" evidence="8">
    <location>
        <begin position="432"/>
        <end position="453"/>
    </location>
</feature>
<feature type="transmembrane region" description="Helical" evidence="8">
    <location>
        <begin position="58"/>
        <end position="78"/>
    </location>
</feature>
<dbReference type="STRING" id="329884.A0A4U0X5K9"/>
<sequence>MGLIQLRGRTLYRLMKVICGVSFMMYGYDAGVLGGVLLHQPFLDAIGNPTSTYTIPMIVASYDLAACVTAIAIAFFSFRMGRRGTVILGNIVAIVGSILQASAYSLAQLIVGRLCTGFAIGCISSAVPTYLSETGVEIGDRGPANALNAIFLISGVPLAYWIDYGFIKQTTQASWRIPIIFQCIFAILSGGTMYFLPDTPRWYYARNRWEEGDAALAQLNDADVASEQVQHTRREILASIEAELEANASLHWKQFLTMGFTDKTRMKIVRRLCMCFWLPMIREWMGSSLLAYYSSIILSTVAQPSLVSLLSGVLNIFYALGCVPLYFTVERVGRRSVLLYGAIAMTVLISIFTALVAVGPGHPNIQWASIGILFLFLFVFGYAWQGCVWLYCSEIAPLEYRHVGGAFTAAGEWLMTFITVFAGPIGFNQIGWYFWLWVISGNVVAIVFVFLLCPETGGKTLEQVDYLFVRKGFAGLRTNFDVTEEDMEDAFEIKSKDPGVEEREDVGAEERKG</sequence>
<dbReference type="Pfam" id="PF00083">
    <property type="entry name" value="Sugar_tr"/>
    <property type="match status" value="1"/>
</dbReference>
<keyword evidence="4 8" id="KW-0812">Transmembrane</keyword>
<dbReference type="PRINTS" id="PR00171">
    <property type="entry name" value="SUGRTRNSPORT"/>
</dbReference>
<feature type="transmembrane region" description="Helical" evidence="8">
    <location>
        <begin position="365"/>
        <end position="391"/>
    </location>
</feature>
<evidence type="ECO:0000256" key="1">
    <source>
        <dbReference type="ARBA" id="ARBA00004141"/>
    </source>
</evidence>
<dbReference type="GO" id="GO:0016020">
    <property type="term" value="C:membrane"/>
    <property type="evidence" value="ECO:0007669"/>
    <property type="project" value="UniProtKB-SubCell"/>
</dbReference>
<evidence type="ECO:0000259" key="9">
    <source>
        <dbReference type="PROSITE" id="PS50850"/>
    </source>
</evidence>
<keyword evidence="5 8" id="KW-1133">Transmembrane helix</keyword>
<feature type="transmembrane region" description="Helical" evidence="8">
    <location>
        <begin position="143"/>
        <end position="162"/>
    </location>
</feature>
<feature type="transmembrane region" description="Helical" evidence="8">
    <location>
        <begin position="339"/>
        <end position="359"/>
    </location>
</feature>
<evidence type="ECO:0000256" key="7">
    <source>
        <dbReference type="SAM" id="MobiDB-lite"/>
    </source>
</evidence>
<comment type="subcellular location">
    <subcellularLocation>
        <location evidence="1">Membrane</location>
        <topology evidence="1">Multi-pass membrane protein</topology>
    </subcellularLocation>
</comment>
<evidence type="ECO:0000313" key="10">
    <source>
        <dbReference type="EMBL" id="TKA70323.1"/>
    </source>
</evidence>
<dbReference type="SUPFAM" id="SSF103473">
    <property type="entry name" value="MFS general substrate transporter"/>
    <property type="match status" value="1"/>
</dbReference>
<feature type="transmembrane region" description="Helical" evidence="8">
    <location>
        <begin position="85"/>
        <end position="104"/>
    </location>
</feature>
<evidence type="ECO:0000313" key="11">
    <source>
        <dbReference type="Proteomes" id="UP000309340"/>
    </source>
</evidence>
<feature type="transmembrane region" description="Helical" evidence="8">
    <location>
        <begin position="272"/>
        <end position="293"/>
    </location>
</feature>
<feature type="transmembrane region" description="Helical" evidence="8">
    <location>
        <begin position="110"/>
        <end position="131"/>
    </location>
</feature>
<dbReference type="EMBL" id="NAJQ01000401">
    <property type="protein sequence ID" value="TKA70323.1"/>
    <property type="molecule type" value="Genomic_DNA"/>
</dbReference>
<dbReference type="InterPro" id="IPR020846">
    <property type="entry name" value="MFS_dom"/>
</dbReference>
<dbReference type="AlphaFoldDB" id="A0A4U0X5K9"/>
<dbReference type="InterPro" id="IPR005828">
    <property type="entry name" value="MFS_sugar_transport-like"/>
</dbReference>
<comment type="similarity">
    <text evidence="2">Belongs to the major facilitator superfamily. Sugar transporter (TC 2.A.1.1) family.</text>
</comment>
<gene>
    <name evidence="10" type="ORF">B0A55_09632</name>
</gene>
<name>A0A4U0X5K9_9PEZI</name>
<reference evidence="10 11" key="1">
    <citation type="submission" date="2017-03" db="EMBL/GenBank/DDBJ databases">
        <title>Genomes of endolithic fungi from Antarctica.</title>
        <authorList>
            <person name="Coleine C."/>
            <person name="Masonjones S."/>
            <person name="Stajich J.E."/>
        </authorList>
    </citation>
    <scope>NUCLEOTIDE SEQUENCE [LARGE SCALE GENOMIC DNA]</scope>
    <source>
        <strain evidence="10 11">CCFEE 5184</strain>
    </source>
</reference>
<feature type="transmembrane region" description="Helical" evidence="8">
    <location>
        <begin position="403"/>
        <end position="426"/>
    </location>
</feature>
<dbReference type="Proteomes" id="UP000309340">
    <property type="component" value="Unassembled WGS sequence"/>
</dbReference>
<dbReference type="Gene3D" id="1.20.1250.20">
    <property type="entry name" value="MFS general substrate transporter like domains"/>
    <property type="match status" value="1"/>
</dbReference>
<dbReference type="InterPro" id="IPR050360">
    <property type="entry name" value="MFS_Sugar_Transporters"/>
</dbReference>
<dbReference type="OrthoDB" id="6133115at2759"/>
<proteinExistence type="inferred from homology"/>
<dbReference type="PANTHER" id="PTHR48022">
    <property type="entry name" value="PLASTIDIC GLUCOSE TRANSPORTER 4"/>
    <property type="match status" value="1"/>
</dbReference>
<evidence type="ECO:0000256" key="4">
    <source>
        <dbReference type="ARBA" id="ARBA00022692"/>
    </source>
</evidence>
<accession>A0A4U0X5K9</accession>
<evidence type="ECO:0000256" key="5">
    <source>
        <dbReference type="ARBA" id="ARBA00022989"/>
    </source>
</evidence>
<feature type="domain" description="Major facilitator superfamily (MFS) profile" evidence="9">
    <location>
        <begin position="15"/>
        <end position="457"/>
    </location>
</feature>
<evidence type="ECO:0000256" key="6">
    <source>
        <dbReference type="ARBA" id="ARBA00023136"/>
    </source>
</evidence>
<dbReference type="InterPro" id="IPR036259">
    <property type="entry name" value="MFS_trans_sf"/>
</dbReference>
<evidence type="ECO:0000256" key="8">
    <source>
        <dbReference type="SAM" id="Phobius"/>
    </source>
</evidence>
<feature type="transmembrane region" description="Helical" evidence="8">
    <location>
        <begin position="174"/>
        <end position="196"/>
    </location>
</feature>
<dbReference type="PANTHER" id="PTHR48022:SF2">
    <property type="entry name" value="PLASTIDIC GLUCOSE TRANSPORTER 4"/>
    <property type="match status" value="1"/>
</dbReference>
<keyword evidence="11" id="KW-1185">Reference proteome</keyword>
<dbReference type="GO" id="GO:0005351">
    <property type="term" value="F:carbohydrate:proton symporter activity"/>
    <property type="evidence" value="ECO:0007669"/>
    <property type="project" value="TreeGrafter"/>
</dbReference>
<keyword evidence="6 8" id="KW-0472">Membrane</keyword>
<feature type="region of interest" description="Disordered" evidence="7">
    <location>
        <begin position="493"/>
        <end position="513"/>
    </location>
</feature>
<dbReference type="InterPro" id="IPR003663">
    <property type="entry name" value="Sugar/inositol_transpt"/>
</dbReference>
<protein>
    <recommendedName>
        <fullName evidence="9">Major facilitator superfamily (MFS) profile domain-containing protein</fullName>
    </recommendedName>
</protein>
<comment type="caution">
    <text evidence="10">The sequence shown here is derived from an EMBL/GenBank/DDBJ whole genome shotgun (WGS) entry which is preliminary data.</text>
</comment>